<dbReference type="InterPro" id="IPR006340">
    <property type="entry name" value="DUF436"/>
</dbReference>
<evidence type="ECO:0000313" key="4">
    <source>
        <dbReference type="Proteomes" id="UP001579974"/>
    </source>
</evidence>
<reference evidence="3 4" key="1">
    <citation type="journal article" date="2024" name="Int. J. Mol. Sci.">
        <title>Exploration of Alicyclobacillus spp. Genome in Search of Antibiotic Resistance.</title>
        <authorList>
            <person name="Bucka-Kolendo J."/>
            <person name="Kiousi D.E."/>
            <person name="Dekowska A."/>
            <person name="Mikolajczuk-Szczyrba A."/>
            <person name="Karadedos D.M."/>
            <person name="Michael P."/>
            <person name="Galanis A."/>
            <person name="Sokolowska B."/>
        </authorList>
    </citation>
    <scope>NUCLEOTIDE SEQUENCE [LARGE SCALE GENOMIC DNA]</scope>
    <source>
        <strain evidence="3 4">KKP 3000</strain>
    </source>
</reference>
<dbReference type="SUPFAM" id="SSF110710">
    <property type="entry name" value="TTHA0583/YokD-like"/>
    <property type="match status" value="1"/>
</dbReference>
<dbReference type="HAMAP" id="MF_00800">
    <property type="entry name" value="UPF0340"/>
    <property type="match status" value="1"/>
</dbReference>
<accession>A0ABV5AFH0</accession>
<feature type="region of interest" description="Disordered" evidence="2">
    <location>
        <begin position="1"/>
        <end position="24"/>
    </location>
</feature>
<dbReference type="RefSeq" id="WP_275474565.1">
    <property type="nucleotide sequence ID" value="NZ_CP162940.1"/>
</dbReference>
<sequence>MSDSTCDEPLERGQGPADERVNAEGGFSAVAPDLAGRLGELLDDLQKAANLQPGQLVVVGASSSEVVGRRIGTATSREVGEVLVDTVLEWARALGVEVAFQCCEHLNRSLVVERSTAVARSLEEVFAIPVPGAGGAVASVAYFRMNNACLVAEVRADAGIDIGDTLIGMHLKRVAVPVRGRHQTLGAAHVTMAKTRPPLVGGVRAVYDVAEAKRRIAGSLPD</sequence>
<evidence type="ECO:0000256" key="2">
    <source>
        <dbReference type="SAM" id="MobiDB-lite"/>
    </source>
</evidence>
<keyword evidence="4" id="KW-1185">Reference proteome</keyword>
<protein>
    <recommendedName>
        <fullName evidence="1">UPF0340 protein KKP3000_004512</fullName>
    </recommendedName>
</protein>
<comment type="similarity">
    <text evidence="1">Belongs to the UPF0340 family.</text>
</comment>
<comment type="caution">
    <text evidence="3">The sequence shown here is derived from an EMBL/GenBank/DDBJ whole genome shotgun (WGS) entry which is preliminary data.</text>
</comment>
<gene>
    <name evidence="3" type="ORF">KKP3000_004512</name>
</gene>
<dbReference type="EMBL" id="JBDXSU010000008">
    <property type="protein sequence ID" value="MFB5191016.1"/>
    <property type="molecule type" value="Genomic_DNA"/>
</dbReference>
<evidence type="ECO:0000256" key="1">
    <source>
        <dbReference type="HAMAP-Rule" id="MF_00800"/>
    </source>
</evidence>
<proteinExistence type="inferred from homology"/>
<dbReference type="Gene3D" id="3.40.50.10360">
    <property type="entry name" value="Hypothetical protein TT1679"/>
    <property type="match status" value="1"/>
</dbReference>
<name>A0ABV5AFH0_9BACL</name>
<dbReference type="NCBIfam" id="TIGR01440">
    <property type="entry name" value="TIGR01440 family protein"/>
    <property type="match status" value="1"/>
</dbReference>
<dbReference type="Proteomes" id="UP001579974">
    <property type="component" value="Unassembled WGS sequence"/>
</dbReference>
<evidence type="ECO:0000313" key="3">
    <source>
        <dbReference type="EMBL" id="MFB5191016.1"/>
    </source>
</evidence>
<organism evidence="3 4">
    <name type="scientific">Alicyclobacillus fastidiosus</name>
    <dbReference type="NCBI Taxonomy" id="392011"/>
    <lineage>
        <taxon>Bacteria</taxon>
        <taxon>Bacillati</taxon>
        <taxon>Bacillota</taxon>
        <taxon>Bacilli</taxon>
        <taxon>Bacillales</taxon>
        <taxon>Alicyclobacillaceae</taxon>
        <taxon>Alicyclobacillus</taxon>
    </lineage>
</organism>
<dbReference type="InterPro" id="IPR028345">
    <property type="entry name" value="Antibiotic_NAT-like"/>
</dbReference>
<dbReference type="Pfam" id="PF04260">
    <property type="entry name" value="DUF436"/>
    <property type="match status" value="1"/>
</dbReference>